<proteinExistence type="predicted"/>
<sequence length="128" mass="14857">MQKQVFYCKSKQSRYCIGFPSNNCGDEYIKFMPSPDVFKRANLHSCEGAWLLVWRCVSFQNCGIRKTSGNLTSKIINLSANMRQSEAYSRKHVCYRVSGFQLQYCRRCFSRGSESLLSWVPFRIVPSI</sequence>
<protein>
    <submittedName>
        <fullName evidence="1">Uncharacterized protein</fullName>
    </submittedName>
</protein>
<dbReference type="Proteomes" id="UP001054945">
    <property type="component" value="Unassembled WGS sequence"/>
</dbReference>
<dbReference type="AlphaFoldDB" id="A0AAV4VVL9"/>
<name>A0AAV4VVL9_CAEEX</name>
<reference evidence="1 2" key="1">
    <citation type="submission" date="2021-06" db="EMBL/GenBank/DDBJ databases">
        <title>Caerostris extrusa draft genome.</title>
        <authorList>
            <person name="Kono N."/>
            <person name="Arakawa K."/>
        </authorList>
    </citation>
    <scope>NUCLEOTIDE SEQUENCE [LARGE SCALE GENOMIC DNA]</scope>
</reference>
<organism evidence="1 2">
    <name type="scientific">Caerostris extrusa</name>
    <name type="common">Bark spider</name>
    <name type="synonym">Caerostris bankana</name>
    <dbReference type="NCBI Taxonomy" id="172846"/>
    <lineage>
        <taxon>Eukaryota</taxon>
        <taxon>Metazoa</taxon>
        <taxon>Ecdysozoa</taxon>
        <taxon>Arthropoda</taxon>
        <taxon>Chelicerata</taxon>
        <taxon>Arachnida</taxon>
        <taxon>Araneae</taxon>
        <taxon>Araneomorphae</taxon>
        <taxon>Entelegynae</taxon>
        <taxon>Araneoidea</taxon>
        <taxon>Araneidae</taxon>
        <taxon>Caerostris</taxon>
    </lineage>
</organism>
<dbReference type="EMBL" id="BPLR01015153">
    <property type="protein sequence ID" value="GIY74004.1"/>
    <property type="molecule type" value="Genomic_DNA"/>
</dbReference>
<keyword evidence="2" id="KW-1185">Reference proteome</keyword>
<gene>
    <name evidence="1" type="ORF">CEXT_94151</name>
</gene>
<evidence type="ECO:0000313" key="1">
    <source>
        <dbReference type="EMBL" id="GIY74004.1"/>
    </source>
</evidence>
<comment type="caution">
    <text evidence="1">The sequence shown here is derived from an EMBL/GenBank/DDBJ whole genome shotgun (WGS) entry which is preliminary data.</text>
</comment>
<accession>A0AAV4VVL9</accession>
<evidence type="ECO:0000313" key="2">
    <source>
        <dbReference type="Proteomes" id="UP001054945"/>
    </source>
</evidence>